<organism evidence="3 4">
    <name type="scientific">Cymbomonas tetramitiformis</name>
    <dbReference type="NCBI Taxonomy" id="36881"/>
    <lineage>
        <taxon>Eukaryota</taxon>
        <taxon>Viridiplantae</taxon>
        <taxon>Chlorophyta</taxon>
        <taxon>Pyramimonadophyceae</taxon>
        <taxon>Pyramimonadales</taxon>
        <taxon>Pyramimonadaceae</taxon>
        <taxon>Cymbomonas</taxon>
    </lineage>
</organism>
<feature type="domain" description="EF-hand" evidence="2">
    <location>
        <begin position="4"/>
        <end position="30"/>
    </location>
</feature>
<dbReference type="PROSITE" id="PS00018">
    <property type="entry name" value="EF_HAND_1"/>
    <property type="match status" value="1"/>
</dbReference>
<feature type="compositionally biased region" description="Basic and acidic residues" evidence="1">
    <location>
        <begin position="300"/>
        <end position="312"/>
    </location>
</feature>
<dbReference type="InterPro" id="IPR018247">
    <property type="entry name" value="EF_Hand_1_Ca_BS"/>
</dbReference>
<dbReference type="SUPFAM" id="SSF49854">
    <property type="entry name" value="Spermadhesin, CUB domain"/>
    <property type="match status" value="1"/>
</dbReference>
<evidence type="ECO:0000259" key="2">
    <source>
        <dbReference type="PROSITE" id="PS50222"/>
    </source>
</evidence>
<feature type="compositionally biased region" description="Polar residues" evidence="1">
    <location>
        <begin position="317"/>
        <end position="327"/>
    </location>
</feature>
<feature type="compositionally biased region" description="Pro residues" evidence="1">
    <location>
        <begin position="226"/>
        <end position="250"/>
    </location>
</feature>
<feature type="region of interest" description="Disordered" evidence="1">
    <location>
        <begin position="270"/>
        <end position="327"/>
    </location>
</feature>
<dbReference type="Proteomes" id="UP001190700">
    <property type="component" value="Unassembled WGS sequence"/>
</dbReference>
<proteinExistence type="predicted"/>
<evidence type="ECO:0000256" key="1">
    <source>
        <dbReference type="SAM" id="MobiDB-lite"/>
    </source>
</evidence>
<evidence type="ECO:0000313" key="4">
    <source>
        <dbReference type="Proteomes" id="UP001190700"/>
    </source>
</evidence>
<gene>
    <name evidence="3" type="ORF">CYMTET_31763</name>
</gene>
<reference evidence="3 4" key="1">
    <citation type="journal article" date="2015" name="Genome Biol. Evol.">
        <title>Comparative Genomics of a Bacterivorous Green Alga Reveals Evolutionary Causalities and Consequences of Phago-Mixotrophic Mode of Nutrition.</title>
        <authorList>
            <person name="Burns J.A."/>
            <person name="Paasch A."/>
            <person name="Narechania A."/>
            <person name="Kim E."/>
        </authorList>
    </citation>
    <scope>NUCLEOTIDE SEQUENCE [LARGE SCALE GENOMIC DNA]</scope>
    <source>
        <strain evidence="3 4">PLY_AMNH</strain>
    </source>
</reference>
<dbReference type="PROSITE" id="PS50222">
    <property type="entry name" value="EF_HAND_2"/>
    <property type="match status" value="1"/>
</dbReference>
<dbReference type="GO" id="GO:0005509">
    <property type="term" value="F:calcium ion binding"/>
    <property type="evidence" value="ECO:0007669"/>
    <property type="project" value="InterPro"/>
</dbReference>
<sequence>MPSFQQLDTDNNGCITLDEYGFVLRLMKQISGASSLQITSTSSESSSDVPGTTASAKRAQFAEHSNVFNKSQTGAPRRRLVEDDFETTGASGGYSEVDEASAPPPPPSSSPLPSSHPLFTVVSGLCQTSSDGRCLQSPNYPADYNNYDNCEVSIDGEGVLHSMSFHLEKDWDYFYVGPTAYSGREGPNGHEVNSSIVLHFYSDKLYTEPGFEVCISLLPPPPPLSSPPLPPLPFSPPHMPTPPPKPPTPPLDTNGTMAFVALSEYALSHLGEGKKQQRDILHSKIPNGPDATHQPANTLDGHDSTSQHSERPRLHRQTLSMTQASPG</sequence>
<feature type="region of interest" description="Disordered" evidence="1">
    <location>
        <begin position="36"/>
        <end position="114"/>
    </location>
</feature>
<accession>A0AAE0KSM8</accession>
<feature type="compositionally biased region" description="Low complexity" evidence="1">
    <location>
        <begin position="36"/>
        <end position="47"/>
    </location>
</feature>
<dbReference type="EMBL" id="LGRX02018927">
    <property type="protein sequence ID" value="KAK3259233.1"/>
    <property type="molecule type" value="Genomic_DNA"/>
</dbReference>
<keyword evidence="4" id="KW-1185">Reference proteome</keyword>
<feature type="region of interest" description="Disordered" evidence="1">
    <location>
        <begin position="226"/>
        <end position="254"/>
    </location>
</feature>
<dbReference type="InterPro" id="IPR002048">
    <property type="entry name" value="EF_hand_dom"/>
</dbReference>
<evidence type="ECO:0000313" key="3">
    <source>
        <dbReference type="EMBL" id="KAK3259233.1"/>
    </source>
</evidence>
<dbReference type="Gene3D" id="2.60.120.290">
    <property type="entry name" value="Spermadhesin, CUB domain"/>
    <property type="match status" value="1"/>
</dbReference>
<feature type="compositionally biased region" description="Basic and acidic residues" evidence="1">
    <location>
        <begin position="271"/>
        <end position="282"/>
    </location>
</feature>
<name>A0AAE0KSM8_9CHLO</name>
<dbReference type="InterPro" id="IPR035914">
    <property type="entry name" value="Sperma_CUB_dom_sf"/>
</dbReference>
<comment type="caution">
    <text evidence="3">The sequence shown here is derived from an EMBL/GenBank/DDBJ whole genome shotgun (WGS) entry which is preliminary data.</text>
</comment>
<dbReference type="AlphaFoldDB" id="A0AAE0KSM8"/>
<protein>
    <recommendedName>
        <fullName evidence="2">EF-hand domain-containing protein</fullName>
    </recommendedName>
</protein>